<evidence type="ECO:0000256" key="1">
    <source>
        <dbReference type="SAM" id="SignalP"/>
    </source>
</evidence>
<evidence type="ECO:0008006" key="4">
    <source>
        <dbReference type="Google" id="ProtNLM"/>
    </source>
</evidence>
<dbReference type="AlphaFoldDB" id="A0AAD8BT28"/>
<keyword evidence="1" id="KW-0732">Signal</keyword>
<keyword evidence="3" id="KW-1185">Reference proteome</keyword>
<feature type="signal peptide" evidence="1">
    <location>
        <begin position="1"/>
        <end position="20"/>
    </location>
</feature>
<gene>
    <name evidence="2" type="ORF">Bpfe_010133</name>
</gene>
<comment type="caution">
    <text evidence="2">The sequence shown here is derived from an EMBL/GenBank/DDBJ whole genome shotgun (WGS) entry which is preliminary data.</text>
</comment>
<reference evidence="2" key="1">
    <citation type="journal article" date="2023" name="PLoS Negl. Trop. Dis.">
        <title>A genome sequence for Biomphalaria pfeifferi, the major vector snail for the human-infecting parasite Schistosoma mansoni.</title>
        <authorList>
            <person name="Bu L."/>
            <person name="Lu L."/>
            <person name="Laidemitt M.R."/>
            <person name="Zhang S.M."/>
            <person name="Mutuku M."/>
            <person name="Mkoji G."/>
            <person name="Steinauer M."/>
            <person name="Loker E.S."/>
        </authorList>
    </citation>
    <scope>NUCLEOTIDE SEQUENCE</scope>
    <source>
        <strain evidence="2">KasaAsao</strain>
    </source>
</reference>
<evidence type="ECO:0000313" key="2">
    <source>
        <dbReference type="EMBL" id="KAK0060299.1"/>
    </source>
</evidence>
<feature type="chain" id="PRO_5042273874" description="Secreted protein" evidence="1">
    <location>
        <begin position="21"/>
        <end position="70"/>
    </location>
</feature>
<organism evidence="2 3">
    <name type="scientific">Biomphalaria pfeifferi</name>
    <name type="common">Bloodfluke planorb</name>
    <name type="synonym">Freshwater snail</name>
    <dbReference type="NCBI Taxonomy" id="112525"/>
    <lineage>
        <taxon>Eukaryota</taxon>
        <taxon>Metazoa</taxon>
        <taxon>Spiralia</taxon>
        <taxon>Lophotrochozoa</taxon>
        <taxon>Mollusca</taxon>
        <taxon>Gastropoda</taxon>
        <taxon>Heterobranchia</taxon>
        <taxon>Euthyneura</taxon>
        <taxon>Panpulmonata</taxon>
        <taxon>Hygrophila</taxon>
        <taxon>Lymnaeoidea</taxon>
        <taxon>Planorbidae</taxon>
        <taxon>Biomphalaria</taxon>
    </lineage>
</organism>
<dbReference type="EMBL" id="JASAOG010000036">
    <property type="protein sequence ID" value="KAK0060299.1"/>
    <property type="molecule type" value="Genomic_DNA"/>
</dbReference>
<dbReference type="Proteomes" id="UP001233172">
    <property type="component" value="Unassembled WGS sequence"/>
</dbReference>
<accession>A0AAD8BT28</accession>
<name>A0AAD8BT28_BIOPF</name>
<evidence type="ECO:0000313" key="3">
    <source>
        <dbReference type="Proteomes" id="UP001233172"/>
    </source>
</evidence>
<protein>
    <recommendedName>
        <fullName evidence="4">Secreted protein</fullName>
    </recommendedName>
</protein>
<sequence length="70" mass="7958">MWTLQTVALIIVLLFTMASSTPEVEPLMYKKLLQLNVASTRTALRLDLYAIIQFVSVPVDIFKTMVRVSQ</sequence>
<proteinExistence type="predicted"/>
<reference evidence="2" key="2">
    <citation type="submission" date="2023-04" db="EMBL/GenBank/DDBJ databases">
        <authorList>
            <person name="Bu L."/>
            <person name="Lu L."/>
            <person name="Laidemitt M.R."/>
            <person name="Zhang S.M."/>
            <person name="Mutuku M."/>
            <person name="Mkoji G."/>
            <person name="Steinauer M."/>
            <person name="Loker E.S."/>
        </authorList>
    </citation>
    <scope>NUCLEOTIDE SEQUENCE</scope>
    <source>
        <strain evidence="2">KasaAsao</strain>
        <tissue evidence="2">Whole Snail</tissue>
    </source>
</reference>